<comment type="caution">
    <text evidence="2">The sequence shown here is derived from an EMBL/GenBank/DDBJ whole genome shotgun (WGS) entry which is preliminary data.</text>
</comment>
<feature type="region of interest" description="Disordered" evidence="1">
    <location>
        <begin position="62"/>
        <end position="172"/>
    </location>
</feature>
<organism evidence="2 3">
    <name type="scientific">Porphyridium purpureum</name>
    <name type="common">Red alga</name>
    <name type="synonym">Porphyridium cruentum</name>
    <dbReference type="NCBI Taxonomy" id="35688"/>
    <lineage>
        <taxon>Eukaryota</taxon>
        <taxon>Rhodophyta</taxon>
        <taxon>Bangiophyceae</taxon>
        <taxon>Porphyridiales</taxon>
        <taxon>Porphyridiaceae</taxon>
        <taxon>Porphyridium</taxon>
    </lineage>
</organism>
<evidence type="ECO:0000313" key="2">
    <source>
        <dbReference type="EMBL" id="KAA8496920.1"/>
    </source>
</evidence>
<feature type="compositionally biased region" description="Basic and acidic residues" evidence="1">
    <location>
        <begin position="115"/>
        <end position="125"/>
    </location>
</feature>
<evidence type="ECO:0000256" key="1">
    <source>
        <dbReference type="SAM" id="MobiDB-lite"/>
    </source>
</evidence>
<feature type="region of interest" description="Disordered" evidence="1">
    <location>
        <begin position="1"/>
        <end position="45"/>
    </location>
</feature>
<dbReference type="EMBL" id="VRMN01000002">
    <property type="protein sequence ID" value="KAA8496920.1"/>
    <property type="molecule type" value="Genomic_DNA"/>
</dbReference>
<feature type="compositionally biased region" description="Low complexity" evidence="1">
    <location>
        <begin position="157"/>
        <end position="171"/>
    </location>
</feature>
<sequence>MPSVLASAMATGEFDGTPVPPAAASAVVSAGSSEHGAGRRARLRRKTVDRWERVKKKILALEHGQEDETADVEHWKSHDDDSDTLDSGPLRMKKSTSFSGLPGKVSSPSLTRPEASGDRATKEWSRSTLNSGEPERYLHQMSPHLKSHPRTENTPGTLDMDPSSSSSTRLPLDSRADISRRRNLRVSHRSRCMSESELTHLVTKANEDAVDIDRMIYSPTLCSFVRVPADTKAQVD</sequence>
<proteinExistence type="predicted"/>
<reference evidence="3" key="1">
    <citation type="journal article" date="2019" name="Nat. Commun.">
        <title>Expansion of phycobilisome linker gene families in mesophilic red algae.</title>
        <authorList>
            <person name="Lee J."/>
            <person name="Kim D."/>
            <person name="Bhattacharya D."/>
            <person name="Yoon H.S."/>
        </authorList>
    </citation>
    <scope>NUCLEOTIDE SEQUENCE [LARGE SCALE GENOMIC DNA]</scope>
    <source>
        <strain evidence="3">CCMP 1328</strain>
    </source>
</reference>
<dbReference type="Proteomes" id="UP000324585">
    <property type="component" value="Unassembled WGS sequence"/>
</dbReference>
<evidence type="ECO:0000313" key="3">
    <source>
        <dbReference type="Proteomes" id="UP000324585"/>
    </source>
</evidence>
<protein>
    <submittedName>
        <fullName evidence="2">Uncharacterized protein</fullName>
    </submittedName>
</protein>
<keyword evidence="3" id="KW-1185">Reference proteome</keyword>
<dbReference type="AlphaFoldDB" id="A0A5J4Z0X6"/>
<feature type="compositionally biased region" description="Low complexity" evidence="1">
    <location>
        <begin position="22"/>
        <end position="35"/>
    </location>
</feature>
<name>A0A5J4Z0X6_PORPP</name>
<feature type="compositionally biased region" description="Basic and acidic residues" evidence="1">
    <location>
        <begin position="62"/>
        <end position="79"/>
    </location>
</feature>
<accession>A0A5J4Z0X6</accession>
<gene>
    <name evidence="2" type="ORF">FVE85_0649</name>
</gene>